<accession>A0A7W6GIP4</accession>
<organism evidence="1 2">
    <name type="scientific">Mycoplana azooxidifex</name>
    <dbReference type="NCBI Taxonomy" id="1636188"/>
    <lineage>
        <taxon>Bacteria</taxon>
        <taxon>Pseudomonadati</taxon>
        <taxon>Pseudomonadota</taxon>
        <taxon>Alphaproteobacteria</taxon>
        <taxon>Hyphomicrobiales</taxon>
        <taxon>Rhizobiaceae</taxon>
        <taxon>Mycoplana</taxon>
    </lineage>
</organism>
<dbReference type="Proteomes" id="UP000574761">
    <property type="component" value="Unassembled WGS sequence"/>
</dbReference>
<dbReference type="EMBL" id="JACIEE010000004">
    <property type="protein sequence ID" value="MBB3976700.1"/>
    <property type="molecule type" value="Genomic_DNA"/>
</dbReference>
<sequence>MSRMSAWRAYRKAVRLWLEKRRQRAAERRALAILRVRGDKRLLDEADLGAEASIRCGNCRGDGPAVHPGIGGDSPRWLG</sequence>
<proteinExistence type="predicted"/>
<protein>
    <submittedName>
        <fullName evidence="1">Uncharacterized protein</fullName>
    </submittedName>
</protein>
<reference evidence="1 2" key="1">
    <citation type="submission" date="2020-08" db="EMBL/GenBank/DDBJ databases">
        <title>Genomic Encyclopedia of Type Strains, Phase IV (KMG-IV): sequencing the most valuable type-strain genomes for metagenomic binning, comparative biology and taxonomic classification.</title>
        <authorList>
            <person name="Goeker M."/>
        </authorList>
    </citation>
    <scope>NUCLEOTIDE SEQUENCE [LARGE SCALE GENOMIC DNA]</scope>
    <source>
        <strain evidence="1 2">DSM 100211</strain>
    </source>
</reference>
<gene>
    <name evidence="1" type="ORF">GGQ64_001900</name>
</gene>
<comment type="caution">
    <text evidence="1">The sequence shown here is derived from an EMBL/GenBank/DDBJ whole genome shotgun (WGS) entry which is preliminary data.</text>
</comment>
<evidence type="ECO:0000313" key="2">
    <source>
        <dbReference type="Proteomes" id="UP000574761"/>
    </source>
</evidence>
<name>A0A7W6GIP4_9HYPH</name>
<dbReference type="AlphaFoldDB" id="A0A7W6GIP4"/>
<evidence type="ECO:0000313" key="1">
    <source>
        <dbReference type="EMBL" id="MBB3976700.1"/>
    </source>
</evidence>
<keyword evidence="2" id="KW-1185">Reference proteome</keyword>